<evidence type="ECO:0000313" key="2">
    <source>
        <dbReference type="Proteomes" id="UP001066276"/>
    </source>
</evidence>
<protein>
    <submittedName>
        <fullName evidence="1">Uncharacterized protein</fullName>
    </submittedName>
</protein>
<organism evidence="1 2">
    <name type="scientific">Pleurodeles waltl</name>
    <name type="common">Iberian ribbed newt</name>
    <dbReference type="NCBI Taxonomy" id="8319"/>
    <lineage>
        <taxon>Eukaryota</taxon>
        <taxon>Metazoa</taxon>
        <taxon>Chordata</taxon>
        <taxon>Craniata</taxon>
        <taxon>Vertebrata</taxon>
        <taxon>Euteleostomi</taxon>
        <taxon>Amphibia</taxon>
        <taxon>Batrachia</taxon>
        <taxon>Caudata</taxon>
        <taxon>Salamandroidea</taxon>
        <taxon>Salamandridae</taxon>
        <taxon>Pleurodelinae</taxon>
        <taxon>Pleurodeles</taxon>
    </lineage>
</organism>
<comment type="caution">
    <text evidence="1">The sequence shown here is derived from an EMBL/GenBank/DDBJ whole genome shotgun (WGS) entry which is preliminary data.</text>
</comment>
<name>A0AAV7SC75_PLEWA</name>
<gene>
    <name evidence="1" type="ORF">NDU88_002271</name>
</gene>
<dbReference type="AlphaFoldDB" id="A0AAV7SC75"/>
<accession>A0AAV7SC75</accession>
<proteinExistence type="predicted"/>
<dbReference type="EMBL" id="JANPWB010000008">
    <property type="protein sequence ID" value="KAJ1161790.1"/>
    <property type="molecule type" value="Genomic_DNA"/>
</dbReference>
<keyword evidence="2" id="KW-1185">Reference proteome</keyword>
<sequence>MLPAAALHGADLRVPRGTWRAPGVALTERRLDSGGDGIVAGALRQGGGGEEDRSENWCGGALTGYREYSSLPDVGHWRDS</sequence>
<reference evidence="1" key="1">
    <citation type="journal article" date="2022" name="bioRxiv">
        <title>Sequencing and chromosome-scale assembly of the giantPleurodeles waltlgenome.</title>
        <authorList>
            <person name="Brown T."/>
            <person name="Elewa A."/>
            <person name="Iarovenko S."/>
            <person name="Subramanian E."/>
            <person name="Araus A.J."/>
            <person name="Petzold A."/>
            <person name="Susuki M."/>
            <person name="Suzuki K.-i.T."/>
            <person name="Hayashi T."/>
            <person name="Toyoda A."/>
            <person name="Oliveira C."/>
            <person name="Osipova E."/>
            <person name="Leigh N.D."/>
            <person name="Simon A."/>
            <person name="Yun M.H."/>
        </authorList>
    </citation>
    <scope>NUCLEOTIDE SEQUENCE</scope>
    <source>
        <strain evidence="1">20211129_DDA</strain>
        <tissue evidence="1">Liver</tissue>
    </source>
</reference>
<dbReference type="Proteomes" id="UP001066276">
    <property type="component" value="Chromosome 4_2"/>
</dbReference>
<evidence type="ECO:0000313" key="1">
    <source>
        <dbReference type="EMBL" id="KAJ1161790.1"/>
    </source>
</evidence>